<accession>W0FML0</accession>
<dbReference type="Gene3D" id="3.40.50.1000">
    <property type="entry name" value="HAD superfamily/HAD-like"/>
    <property type="match status" value="1"/>
</dbReference>
<reference evidence="1" key="1">
    <citation type="journal article" date="2013" name="PLoS ONE">
        <title>Metagenomic insights into the carbohydrate-active enzymes carried by the microorganisms adhering to solid digesta in the rumen of cows.</title>
        <authorList>
            <person name="Wang L."/>
            <person name="Hatem A."/>
            <person name="Catalyurek U.V."/>
            <person name="Morrison M."/>
            <person name="Yu Z."/>
        </authorList>
    </citation>
    <scope>NUCLEOTIDE SEQUENCE</scope>
</reference>
<dbReference type="NCBIfam" id="TIGR01549">
    <property type="entry name" value="HAD-SF-IA-v1"/>
    <property type="match status" value="1"/>
</dbReference>
<protein>
    <submittedName>
        <fullName evidence="1">HAD superfamily hydrolase</fullName>
    </submittedName>
</protein>
<evidence type="ECO:0000313" key="1">
    <source>
        <dbReference type="EMBL" id="AHF26143.1"/>
    </source>
</evidence>
<dbReference type="InterPro" id="IPR041492">
    <property type="entry name" value="HAD_2"/>
</dbReference>
<dbReference type="InterPro" id="IPR036412">
    <property type="entry name" value="HAD-like_sf"/>
</dbReference>
<dbReference type="AlphaFoldDB" id="W0FML0"/>
<dbReference type="SFLD" id="SFLDS00003">
    <property type="entry name" value="Haloacid_Dehalogenase"/>
    <property type="match status" value="1"/>
</dbReference>
<dbReference type="PANTHER" id="PTHR43434">
    <property type="entry name" value="PHOSPHOGLYCOLATE PHOSPHATASE"/>
    <property type="match status" value="1"/>
</dbReference>
<dbReference type="InterPro" id="IPR050155">
    <property type="entry name" value="HAD-like_hydrolase_sf"/>
</dbReference>
<dbReference type="InterPro" id="IPR023214">
    <property type="entry name" value="HAD_sf"/>
</dbReference>
<dbReference type="PANTHER" id="PTHR43434:SF25">
    <property type="entry name" value="PHOSPHOGLYCOLATE PHOSPHATASE"/>
    <property type="match status" value="1"/>
</dbReference>
<keyword evidence="1" id="KW-0378">Hydrolase</keyword>
<sequence length="242" mass="26608">MQYIFAAVLRNTGLFARVDLFGMNMGITGMKRNPGKELEMTAYIWDLDGTLLDSYGVITAAAVKAAAEAGVNDPESAVYRAVKIGSVSGYLKDVSARTGEPFEQLLARYRTHAHETDDLITLIDGAAETLERLRNAGAVHFVYTHRGKSSRPVLARLGILDCFREVVTSEYGFSPKPSGEGVRYLLEKYGLDPRETWYVGDRTIDVLCAKDAGVHALLFLQPGICVSATGREDRIISDLREL</sequence>
<dbReference type="EMBL" id="KC246868">
    <property type="protein sequence ID" value="AHF26143.1"/>
    <property type="molecule type" value="Genomic_DNA"/>
</dbReference>
<dbReference type="InterPro" id="IPR023198">
    <property type="entry name" value="PGP-like_dom2"/>
</dbReference>
<dbReference type="InterPro" id="IPR006439">
    <property type="entry name" value="HAD-SF_hydro_IA"/>
</dbReference>
<organism evidence="1">
    <name type="scientific">uncultured bacterium Contigcl_1771</name>
    <dbReference type="NCBI Taxonomy" id="1393660"/>
    <lineage>
        <taxon>Bacteria</taxon>
        <taxon>environmental samples</taxon>
    </lineage>
</organism>
<dbReference type="GO" id="GO:0005829">
    <property type="term" value="C:cytosol"/>
    <property type="evidence" value="ECO:0007669"/>
    <property type="project" value="TreeGrafter"/>
</dbReference>
<dbReference type="Pfam" id="PF13419">
    <property type="entry name" value="HAD_2"/>
    <property type="match status" value="1"/>
</dbReference>
<name>W0FML0_9BACT</name>
<proteinExistence type="predicted"/>
<dbReference type="GO" id="GO:0008967">
    <property type="term" value="F:phosphoglycolate phosphatase activity"/>
    <property type="evidence" value="ECO:0007669"/>
    <property type="project" value="TreeGrafter"/>
</dbReference>
<dbReference type="SFLD" id="SFLDG01129">
    <property type="entry name" value="C1.5:_HAD__Beta-PGM__Phosphata"/>
    <property type="match status" value="1"/>
</dbReference>
<dbReference type="GO" id="GO:0006281">
    <property type="term" value="P:DNA repair"/>
    <property type="evidence" value="ECO:0007669"/>
    <property type="project" value="TreeGrafter"/>
</dbReference>
<dbReference type="SUPFAM" id="SSF56784">
    <property type="entry name" value="HAD-like"/>
    <property type="match status" value="1"/>
</dbReference>
<dbReference type="Gene3D" id="1.10.150.240">
    <property type="entry name" value="Putative phosphatase, domain 2"/>
    <property type="match status" value="1"/>
</dbReference>